<dbReference type="InterPro" id="IPR018883">
    <property type="entry name" value="Delta_CA"/>
</dbReference>
<evidence type="ECO:0000313" key="3">
    <source>
        <dbReference type="EMBL" id="CAD8419077.1"/>
    </source>
</evidence>
<evidence type="ECO:0008006" key="4">
    <source>
        <dbReference type="Google" id="ProtNLM"/>
    </source>
</evidence>
<feature type="region of interest" description="Disordered" evidence="1">
    <location>
        <begin position="48"/>
        <end position="82"/>
    </location>
</feature>
<sequence>MRSDILSFSAVVAASLVASSDLVSASSNIELENEGIVNVGSLRKLKKGKKGEEGGKKIAKKAKKAKKGTTSDSMAFSTVGPPDGENVCHEKKVEIANVQCVIDQVNQTGEQSGTNVTEGYKGNQATTAVPITVPYYQKGLCPVNVHWHLGTEHLSAGEYDETGTGPTEIAHRRKLAGKARQGFQCNLYDDSEDMFTSHYDWKYCTDMEVGQTYEVHWPHSTIGACGTVNQFQSPFYDGVFCYSELLTADTVINENVGVQAQIFTIVNDEDYYYPDLMRGMIVDGDFGADVAKYTGSTTGTSRDNDVCSGYSPITWQVDRKCHMVSASTFDKMCADMLSQRDDMSGDVYPHGSRALVADHLAADNHSR</sequence>
<protein>
    <recommendedName>
        <fullName evidence="4">Delta carbonic anhydrase</fullName>
    </recommendedName>
</protein>
<proteinExistence type="predicted"/>
<feature type="signal peptide" evidence="2">
    <location>
        <begin position="1"/>
        <end position="25"/>
    </location>
</feature>
<dbReference type="Pfam" id="PF10563">
    <property type="entry name" value="CA_like"/>
    <property type="match status" value="1"/>
</dbReference>
<organism evidence="3">
    <name type="scientific">Proboscia inermis</name>
    <dbReference type="NCBI Taxonomy" id="420281"/>
    <lineage>
        <taxon>Eukaryota</taxon>
        <taxon>Sar</taxon>
        <taxon>Stramenopiles</taxon>
        <taxon>Ochrophyta</taxon>
        <taxon>Bacillariophyta</taxon>
        <taxon>Coscinodiscophyceae</taxon>
        <taxon>Rhizosoleniophycidae</taxon>
        <taxon>Rhizosoleniales</taxon>
        <taxon>Rhizosoleniaceae</taxon>
        <taxon>Proboscia</taxon>
    </lineage>
</organism>
<dbReference type="AlphaFoldDB" id="A0A7S0CDJ9"/>
<evidence type="ECO:0000256" key="2">
    <source>
        <dbReference type="SAM" id="SignalP"/>
    </source>
</evidence>
<dbReference type="EMBL" id="HBEL01032492">
    <property type="protein sequence ID" value="CAD8419077.1"/>
    <property type="molecule type" value="Transcribed_RNA"/>
</dbReference>
<evidence type="ECO:0000256" key="1">
    <source>
        <dbReference type="SAM" id="MobiDB-lite"/>
    </source>
</evidence>
<accession>A0A7S0CDJ9</accession>
<reference evidence="3" key="1">
    <citation type="submission" date="2021-01" db="EMBL/GenBank/DDBJ databases">
        <authorList>
            <person name="Corre E."/>
            <person name="Pelletier E."/>
            <person name="Niang G."/>
            <person name="Scheremetjew M."/>
            <person name="Finn R."/>
            <person name="Kale V."/>
            <person name="Holt S."/>
            <person name="Cochrane G."/>
            <person name="Meng A."/>
            <person name="Brown T."/>
            <person name="Cohen L."/>
        </authorList>
    </citation>
    <scope>NUCLEOTIDE SEQUENCE</scope>
    <source>
        <strain evidence="3">CCAP1064/1</strain>
    </source>
</reference>
<feature type="compositionally biased region" description="Basic residues" evidence="1">
    <location>
        <begin position="57"/>
        <end position="67"/>
    </location>
</feature>
<gene>
    <name evidence="3" type="ORF">PINE0816_LOCUS15212</name>
</gene>
<keyword evidence="2" id="KW-0732">Signal</keyword>
<name>A0A7S0CDJ9_9STRA</name>
<feature type="chain" id="PRO_5031371158" description="Delta carbonic anhydrase" evidence="2">
    <location>
        <begin position="26"/>
        <end position="367"/>
    </location>
</feature>